<organism evidence="2 3">
    <name type="scientific">Kipferlia bialata</name>
    <dbReference type="NCBI Taxonomy" id="797122"/>
    <lineage>
        <taxon>Eukaryota</taxon>
        <taxon>Metamonada</taxon>
        <taxon>Carpediemonas-like organisms</taxon>
        <taxon>Kipferlia</taxon>
    </lineage>
</organism>
<evidence type="ECO:0000256" key="1">
    <source>
        <dbReference type="SAM" id="MobiDB-lite"/>
    </source>
</evidence>
<dbReference type="EMBL" id="BDIP01003494">
    <property type="protein sequence ID" value="GIQ87783.1"/>
    <property type="molecule type" value="Genomic_DNA"/>
</dbReference>
<dbReference type="AlphaFoldDB" id="A0A9K3D2C2"/>
<feature type="non-terminal residue" evidence="2">
    <location>
        <position position="349"/>
    </location>
</feature>
<accession>A0A9K3D2C2</accession>
<gene>
    <name evidence="2" type="ORF">KIPB_009892</name>
</gene>
<keyword evidence="3" id="KW-1185">Reference proteome</keyword>
<feature type="region of interest" description="Disordered" evidence="1">
    <location>
        <begin position="57"/>
        <end position="93"/>
    </location>
</feature>
<dbReference type="Proteomes" id="UP000265618">
    <property type="component" value="Unassembled WGS sequence"/>
</dbReference>
<feature type="compositionally biased region" description="Pro residues" evidence="1">
    <location>
        <begin position="82"/>
        <end position="93"/>
    </location>
</feature>
<sequence>LLTYISHISRAGLAEYRLGQEPRVSSLPSTATALALSNHSVLLGHVDGSVSFRPTSMRRTVLGGTEEGEGEGGGGGGKRKPPTLPPSSVPYPARPPILPASPLAVVGNRHAREPVLSLSSGWTGCMALTPSRGAYIQGGDIPPLVFSPYTTPVSAGKRERRSPATVCALQSVGYQCLLGDMAGGVSCIDVREPSSRCVPLGKHSPASATGVGVRQSDGQGAVTVLQYNTSSQSLSRSALVGRQSGALVEYDLRRPDTPLYSVGGEGTVIPAGVSAGAGSRAGVRWADYCRGRIVSLVSGVLRVHPPSTSTSSNGTPMPDVLAQNVVSAGACKEGVFAVDSLNQVSWYKL</sequence>
<reference evidence="2 3" key="1">
    <citation type="journal article" date="2018" name="PLoS ONE">
        <title>The draft genome of Kipferlia bialata reveals reductive genome evolution in fornicate parasites.</title>
        <authorList>
            <person name="Tanifuji G."/>
            <person name="Takabayashi S."/>
            <person name="Kume K."/>
            <person name="Takagi M."/>
            <person name="Nakayama T."/>
            <person name="Kamikawa R."/>
            <person name="Inagaki Y."/>
            <person name="Hashimoto T."/>
        </authorList>
    </citation>
    <scope>NUCLEOTIDE SEQUENCE [LARGE SCALE GENOMIC DNA]</scope>
    <source>
        <strain evidence="2">NY0173</strain>
    </source>
</reference>
<evidence type="ECO:0000313" key="2">
    <source>
        <dbReference type="EMBL" id="GIQ87783.1"/>
    </source>
</evidence>
<name>A0A9K3D2C2_9EUKA</name>
<comment type="caution">
    <text evidence="2">The sequence shown here is derived from an EMBL/GenBank/DDBJ whole genome shotgun (WGS) entry which is preliminary data.</text>
</comment>
<proteinExistence type="predicted"/>
<protein>
    <submittedName>
        <fullName evidence="2">Uncharacterized protein</fullName>
    </submittedName>
</protein>
<evidence type="ECO:0000313" key="3">
    <source>
        <dbReference type="Proteomes" id="UP000265618"/>
    </source>
</evidence>